<sequence>MAKRGMKYEYAVGELVLCFEPDPTKARVLYDAKILDCQVSKDKQGRKCAAYLVHFQGWNNSWDRLVLESFILKATEENKALMKRLSETAKKYHKNSRRRRKIEQILKASGIRTPSSFDSDSWSEGSSSQDDQSETEGEDEPEQNSPENGKKSRTRRKMPQKQQMGAPVSMEIPEILKAHLEEDYIAVSVKSKLCLLPAKPCVLDILEGFMKTFCINYLCESFEQKDRDKSRVEKNIKIPPEHLVSLCKEVVEGLRILFDFTLPIILLYATEQEQYEDIMKHTIAADLHFQDSLHSDKGMHESGSKHYHRQGKSELEDEEIDVTHSTRQRHLSGHRQVKIEQEDDCDAVHNSDDVPRRVTRRYTLDAQRSPEEPSGTKNLKRQKKQLSQDGGQSPKMSPRIRRRRNHEGILTVKVEDQSDSEAEFSPPASASSGVGHSNDASALTASLSQLCEAGKPLTESPSQTGTVHKKEDLADSILAWQILPPEIRKKSPVTPSQVYGIQHLLRLFVKLPELLNHMPFDPNKLQVLVKLCHHCLQYLIEHQGEFYR</sequence>
<evidence type="ECO:0000256" key="5">
    <source>
        <dbReference type="ARBA" id="ARBA00023242"/>
    </source>
</evidence>
<dbReference type="GO" id="GO:0035267">
    <property type="term" value="C:NuA4 histone acetyltransferase complex"/>
    <property type="evidence" value="ECO:0007669"/>
    <property type="project" value="TreeGrafter"/>
</dbReference>
<organism evidence="9 10">
    <name type="scientific">Pomacea canaliculata</name>
    <name type="common">Golden apple snail</name>
    <dbReference type="NCBI Taxonomy" id="400727"/>
    <lineage>
        <taxon>Eukaryota</taxon>
        <taxon>Metazoa</taxon>
        <taxon>Spiralia</taxon>
        <taxon>Lophotrochozoa</taxon>
        <taxon>Mollusca</taxon>
        <taxon>Gastropoda</taxon>
        <taxon>Caenogastropoda</taxon>
        <taxon>Architaenioglossa</taxon>
        <taxon>Ampullarioidea</taxon>
        <taxon>Ampullariidae</taxon>
        <taxon>Pomacea</taxon>
    </lineage>
</organism>
<dbReference type="InterPro" id="IPR008676">
    <property type="entry name" value="MRG"/>
</dbReference>
<feature type="compositionally biased region" description="Basic and acidic residues" evidence="6">
    <location>
        <begin position="346"/>
        <end position="356"/>
    </location>
</feature>
<feature type="compositionally biased region" description="Polar residues" evidence="6">
    <location>
        <begin position="385"/>
        <end position="395"/>
    </location>
</feature>
<dbReference type="PANTHER" id="PTHR10880:SF15">
    <property type="entry name" value="MSL COMPLEX SUBUNIT 3"/>
    <property type="match status" value="1"/>
</dbReference>
<keyword evidence="10" id="KW-1185">Reference proteome</keyword>
<evidence type="ECO:0000256" key="4">
    <source>
        <dbReference type="ARBA" id="ARBA00023163"/>
    </source>
</evidence>
<keyword evidence="5" id="KW-0539">Nucleus</keyword>
<feature type="region of interest" description="Disordered" evidence="6">
    <location>
        <begin position="112"/>
        <end position="168"/>
    </location>
</feature>
<dbReference type="GO" id="GO:0006355">
    <property type="term" value="P:regulation of DNA-templated transcription"/>
    <property type="evidence" value="ECO:0007669"/>
    <property type="project" value="InterPro"/>
</dbReference>
<evidence type="ECO:0000259" key="7">
    <source>
        <dbReference type="Pfam" id="PF05712"/>
    </source>
</evidence>
<name>A0A2T7PL65_POMCA</name>
<keyword evidence="4" id="KW-0804">Transcription</keyword>
<dbReference type="Pfam" id="PF22732">
    <property type="entry name" value="MSL3_chromo-like"/>
    <property type="match status" value="1"/>
</dbReference>
<accession>A0A2T7PL65</accession>
<gene>
    <name evidence="9" type="ORF">C0Q70_05436</name>
</gene>
<feature type="compositionally biased region" description="Acidic residues" evidence="6">
    <location>
        <begin position="131"/>
        <end position="142"/>
    </location>
</feature>
<dbReference type="OrthoDB" id="10044771at2759"/>
<dbReference type="InterPro" id="IPR038217">
    <property type="entry name" value="MRG_C_sf"/>
</dbReference>
<comment type="subcellular location">
    <subcellularLocation>
        <location evidence="1">Nucleus</location>
    </subcellularLocation>
</comment>
<comment type="caution">
    <text evidence="9">The sequence shown here is derived from an EMBL/GenBank/DDBJ whole genome shotgun (WGS) entry which is preliminary data.</text>
</comment>
<feature type="compositionally biased region" description="Basic residues" evidence="6">
    <location>
        <begin position="326"/>
        <end position="336"/>
    </location>
</feature>
<evidence type="ECO:0000256" key="6">
    <source>
        <dbReference type="SAM" id="MobiDB-lite"/>
    </source>
</evidence>
<feature type="region of interest" description="Disordered" evidence="6">
    <location>
        <begin position="294"/>
        <end position="439"/>
    </location>
</feature>
<dbReference type="EMBL" id="PZQS01000003">
    <property type="protein sequence ID" value="PVD34173.1"/>
    <property type="molecule type" value="Genomic_DNA"/>
</dbReference>
<dbReference type="STRING" id="400727.A0A2T7PL65"/>
<evidence type="ECO:0000259" key="8">
    <source>
        <dbReference type="Pfam" id="PF22732"/>
    </source>
</evidence>
<dbReference type="GO" id="GO:0005634">
    <property type="term" value="C:nucleus"/>
    <property type="evidence" value="ECO:0007669"/>
    <property type="project" value="UniProtKB-SubCell"/>
</dbReference>
<dbReference type="InterPro" id="IPR016197">
    <property type="entry name" value="Chromo-like_dom_sf"/>
</dbReference>
<evidence type="ECO:0000313" key="9">
    <source>
        <dbReference type="EMBL" id="PVD34173.1"/>
    </source>
</evidence>
<evidence type="ECO:0000256" key="2">
    <source>
        <dbReference type="ARBA" id="ARBA00022853"/>
    </source>
</evidence>
<reference evidence="9 10" key="1">
    <citation type="submission" date="2018-04" db="EMBL/GenBank/DDBJ databases">
        <title>The genome of golden apple snail Pomacea canaliculata provides insight into stress tolerance and invasive adaptation.</title>
        <authorList>
            <person name="Liu C."/>
            <person name="Liu B."/>
            <person name="Ren Y."/>
            <person name="Zhang Y."/>
            <person name="Wang H."/>
            <person name="Li S."/>
            <person name="Jiang F."/>
            <person name="Yin L."/>
            <person name="Zhang G."/>
            <person name="Qian W."/>
            <person name="Fan W."/>
        </authorList>
    </citation>
    <scope>NUCLEOTIDE SEQUENCE [LARGE SCALE GENOMIC DNA]</scope>
    <source>
        <strain evidence="9">SZHN2017</strain>
        <tissue evidence="9">Muscle</tissue>
    </source>
</reference>
<dbReference type="Gene3D" id="2.30.30.140">
    <property type="match status" value="1"/>
</dbReference>
<protein>
    <submittedName>
        <fullName evidence="9">Uncharacterized protein</fullName>
    </submittedName>
</protein>
<dbReference type="SUPFAM" id="SSF54160">
    <property type="entry name" value="Chromo domain-like"/>
    <property type="match status" value="1"/>
</dbReference>
<dbReference type="Proteomes" id="UP000245119">
    <property type="component" value="Linkage Group LG3"/>
</dbReference>
<dbReference type="InterPro" id="IPR053820">
    <property type="entry name" value="MSL3_chromo-like"/>
</dbReference>
<evidence type="ECO:0000256" key="1">
    <source>
        <dbReference type="ARBA" id="ARBA00004123"/>
    </source>
</evidence>
<feature type="compositionally biased region" description="Low complexity" evidence="6">
    <location>
        <begin position="423"/>
        <end position="432"/>
    </location>
</feature>
<dbReference type="GO" id="GO:0006325">
    <property type="term" value="P:chromatin organization"/>
    <property type="evidence" value="ECO:0007669"/>
    <property type="project" value="UniProtKB-KW"/>
</dbReference>
<keyword evidence="3" id="KW-0805">Transcription regulation</keyword>
<evidence type="ECO:0000313" key="10">
    <source>
        <dbReference type="Proteomes" id="UP000245119"/>
    </source>
</evidence>
<dbReference type="Pfam" id="PF05712">
    <property type="entry name" value="MRG"/>
    <property type="match status" value="1"/>
</dbReference>
<keyword evidence="2" id="KW-0156">Chromatin regulator</keyword>
<dbReference type="PANTHER" id="PTHR10880">
    <property type="entry name" value="MORTALITY FACTOR 4-LIKE PROTEIN"/>
    <property type="match status" value="1"/>
</dbReference>
<feature type="domain" description="MRG" evidence="7">
    <location>
        <begin position="153"/>
        <end position="548"/>
    </location>
</feature>
<dbReference type="PROSITE" id="PS51640">
    <property type="entry name" value="MRG"/>
    <property type="match status" value="1"/>
</dbReference>
<dbReference type="OMA" id="YKGTPDK"/>
<feature type="compositionally biased region" description="Low complexity" evidence="6">
    <location>
        <begin position="115"/>
        <end position="130"/>
    </location>
</feature>
<feature type="compositionally biased region" description="Basic and acidic residues" evidence="6">
    <location>
        <begin position="294"/>
        <end position="304"/>
    </location>
</feature>
<evidence type="ECO:0000256" key="3">
    <source>
        <dbReference type="ARBA" id="ARBA00023015"/>
    </source>
</evidence>
<dbReference type="AlphaFoldDB" id="A0A2T7PL65"/>
<feature type="domain" description="MSL3 chromodomain-like" evidence="8">
    <location>
        <begin position="10"/>
        <end position="87"/>
    </location>
</feature>
<dbReference type="FunFam" id="2.30.30.140:FF:000042">
    <property type="entry name" value="male-specific lethal 3 homolog"/>
    <property type="match status" value="1"/>
</dbReference>
<dbReference type="Gene3D" id="1.10.274.30">
    <property type="entry name" value="MRG domain"/>
    <property type="match status" value="2"/>
</dbReference>
<dbReference type="InterPro" id="IPR026541">
    <property type="entry name" value="MRG_dom"/>
</dbReference>
<proteinExistence type="predicted"/>
<dbReference type="GO" id="GO:0072487">
    <property type="term" value="C:MSL complex"/>
    <property type="evidence" value="ECO:0007669"/>
    <property type="project" value="TreeGrafter"/>
</dbReference>